<feature type="compositionally biased region" description="Low complexity" evidence="1">
    <location>
        <begin position="273"/>
        <end position="290"/>
    </location>
</feature>
<feature type="compositionally biased region" description="Basic residues" evidence="1">
    <location>
        <begin position="213"/>
        <end position="225"/>
    </location>
</feature>
<dbReference type="GO" id="GO:0016787">
    <property type="term" value="F:hydrolase activity"/>
    <property type="evidence" value="ECO:0007669"/>
    <property type="project" value="UniProtKB-KW"/>
</dbReference>
<keyword evidence="2" id="KW-0378">Hydrolase</keyword>
<protein>
    <submittedName>
        <fullName evidence="2">FIG021250: possible hydrolase</fullName>
    </submittedName>
</protein>
<feature type="compositionally biased region" description="Low complexity" evidence="1">
    <location>
        <begin position="120"/>
        <end position="129"/>
    </location>
</feature>
<evidence type="ECO:0000313" key="2">
    <source>
        <dbReference type="EMBL" id="CAA9225821.1"/>
    </source>
</evidence>
<feature type="compositionally biased region" description="Basic residues" evidence="1">
    <location>
        <begin position="193"/>
        <end position="204"/>
    </location>
</feature>
<feature type="compositionally biased region" description="Basic and acidic residues" evidence="1">
    <location>
        <begin position="16"/>
        <end position="26"/>
    </location>
</feature>
<dbReference type="AlphaFoldDB" id="A0A6J4HMT4"/>
<reference evidence="2" key="1">
    <citation type="submission" date="2020-02" db="EMBL/GenBank/DDBJ databases">
        <authorList>
            <person name="Meier V. D."/>
        </authorList>
    </citation>
    <scope>NUCLEOTIDE SEQUENCE</scope>
    <source>
        <strain evidence="2">AVDCRST_MAG57</strain>
    </source>
</reference>
<dbReference type="EMBL" id="CADCTI010000078">
    <property type="protein sequence ID" value="CAA9225821.1"/>
    <property type="molecule type" value="Genomic_DNA"/>
</dbReference>
<feature type="non-terminal residue" evidence="2">
    <location>
        <position position="1"/>
    </location>
</feature>
<organism evidence="2">
    <name type="scientific">uncultured Blastococcus sp</name>
    <dbReference type="NCBI Taxonomy" id="217144"/>
    <lineage>
        <taxon>Bacteria</taxon>
        <taxon>Bacillati</taxon>
        <taxon>Actinomycetota</taxon>
        <taxon>Actinomycetes</taxon>
        <taxon>Geodermatophilales</taxon>
        <taxon>Geodermatophilaceae</taxon>
        <taxon>Blastococcus</taxon>
        <taxon>environmental samples</taxon>
    </lineage>
</organism>
<feature type="compositionally biased region" description="Basic residues" evidence="1">
    <location>
        <begin position="27"/>
        <end position="47"/>
    </location>
</feature>
<gene>
    <name evidence="2" type="ORF">AVDCRST_MAG57-781</name>
</gene>
<proteinExistence type="predicted"/>
<feature type="region of interest" description="Disordered" evidence="1">
    <location>
        <begin position="1"/>
        <end position="358"/>
    </location>
</feature>
<evidence type="ECO:0000256" key="1">
    <source>
        <dbReference type="SAM" id="MobiDB-lite"/>
    </source>
</evidence>
<feature type="non-terminal residue" evidence="2">
    <location>
        <position position="358"/>
    </location>
</feature>
<feature type="compositionally biased region" description="Low complexity" evidence="1">
    <location>
        <begin position="156"/>
        <end position="166"/>
    </location>
</feature>
<feature type="compositionally biased region" description="Basic residues" evidence="1">
    <location>
        <begin position="253"/>
        <end position="269"/>
    </location>
</feature>
<accession>A0A6J4HMT4</accession>
<sequence>DLLDGRLGPRRPHGPPADEQRALDHARRGRRRRPRTARGRRGGRHPRRGADRSAPRSRGPAARGRGRRPPRVGRCEHPGNGRAAGSAGRGARGEAGQPPRSAGHRHRLAGHRHPGRRAARLPLLAGAGAVRDLRDRRPPAAGGAEHRGHRAEARRGPLGLPALGLPARDHPPAAVHRRPVAQGTPGVRDRPVRGRHRPHPRRAARAPAGRPAQRARRRPRRRGRVRGADGAGRRPGAACRPRPGHRGHEPRGGSRRVRHGRRGSRRRPDRAHAAQALRPAAQGPRPAGPRAAPPAGPRAEDEAVRRGADLRRRGHRPGGDGGLQPRLGGPGEPAPDRGDHRPGPVGGAGARPPGHPGL</sequence>
<feature type="compositionally biased region" description="Basic and acidic residues" evidence="1">
    <location>
        <begin position="298"/>
        <end position="311"/>
    </location>
</feature>
<name>A0A6J4HMT4_9ACTN</name>
<feature type="compositionally biased region" description="Basic and acidic residues" evidence="1">
    <location>
        <begin position="131"/>
        <end position="155"/>
    </location>
</feature>
<feature type="compositionally biased region" description="Basic residues" evidence="1">
    <location>
        <begin position="102"/>
        <end position="119"/>
    </location>
</feature>